<organism evidence="10 11">
    <name type="scientific">Lactuca virosa</name>
    <dbReference type="NCBI Taxonomy" id="75947"/>
    <lineage>
        <taxon>Eukaryota</taxon>
        <taxon>Viridiplantae</taxon>
        <taxon>Streptophyta</taxon>
        <taxon>Embryophyta</taxon>
        <taxon>Tracheophyta</taxon>
        <taxon>Spermatophyta</taxon>
        <taxon>Magnoliopsida</taxon>
        <taxon>eudicotyledons</taxon>
        <taxon>Gunneridae</taxon>
        <taxon>Pentapetalae</taxon>
        <taxon>asterids</taxon>
        <taxon>campanulids</taxon>
        <taxon>Asterales</taxon>
        <taxon>Asteraceae</taxon>
        <taxon>Cichorioideae</taxon>
        <taxon>Cichorieae</taxon>
        <taxon>Lactucinae</taxon>
        <taxon>Lactuca</taxon>
    </lineage>
</organism>
<evidence type="ECO:0000256" key="1">
    <source>
        <dbReference type="ARBA" id="ARBA00004271"/>
    </source>
</evidence>
<dbReference type="GO" id="GO:1902025">
    <property type="term" value="P:nitrate import"/>
    <property type="evidence" value="ECO:0007669"/>
    <property type="project" value="TreeGrafter"/>
</dbReference>
<evidence type="ECO:0000256" key="8">
    <source>
        <dbReference type="SAM" id="MobiDB-lite"/>
    </source>
</evidence>
<keyword evidence="7" id="KW-0379">Hydroxylation</keyword>
<sequence>MARWCRTLLCCVLIMLFVNNEVLQMTEARMIAGSFQCTSKCLQGKLVNDENGQVPTSGVNTAEGDLDAFRPTNPGHSPGVGHSVHV</sequence>
<name>A0AAU9LX77_9ASTR</name>
<evidence type="ECO:0000256" key="7">
    <source>
        <dbReference type="ARBA" id="ARBA00023278"/>
    </source>
</evidence>
<dbReference type="PANTHER" id="PTHR33348:SF44">
    <property type="entry name" value="PRECURSOR OF CEP6"/>
    <property type="match status" value="1"/>
</dbReference>
<keyword evidence="6 9" id="KW-0732">Signal</keyword>
<evidence type="ECO:0000256" key="3">
    <source>
        <dbReference type="ARBA" id="ARBA00022523"/>
    </source>
</evidence>
<evidence type="ECO:0000256" key="6">
    <source>
        <dbReference type="ARBA" id="ARBA00022729"/>
    </source>
</evidence>
<keyword evidence="3" id="KW-0052">Apoplast</keyword>
<comment type="subcellular location">
    <subcellularLocation>
        <location evidence="1">Secreted</location>
        <location evidence="1">Extracellular space</location>
        <location evidence="1">Apoplast</location>
    </subcellularLocation>
</comment>
<dbReference type="GO" id="GO:0006995">
    <property type="term" value="P:cellular response to nitrogen starvation"/>
    <property type="evidence" value="ECO:0007669"/>
    <property type="project" value="UniProtKB-ARBA"/>
</dbReference>
<dbReference type="GO" id="GO:1901371">
    <property type="term" value="P:regulation of leaf morphogenesis"/>
    <property type="evidence" value="ECO:0007669"/>
    <property type="project" value="TreeGrafter"/>
</dbReference>
<feature type="signal peptide" evidence="9">
    <location>
        <begin position="1"/>
        <end position="20"/>
    </location>
</feature>
<gene>
    <name evidence="10" type="ORF">LVIROSA_LOCUS1261</name>
</gene>
<protein>
    <submittedName>
        <fullName evidence="10">Uncharacterized protein</fullName>
    </submittedName>
</protein>
<dbReference type="GO" id="GO:0048046">
    <property type="term" value="C:apoplast"/>
    <property type="evidence" value="ECO:0007669"/>
    <property type="project" value="UniProtKB-SubCell"/>
</dbReference>
<feature type="chain" id="PRO_5043403878" evidence="9">
    <location>
        <begin position="21"/>
        <end position="86"/>
    </location>
</feature>
<comment type="similarity">
    <text evidence="2">Belongs to the C-terminally encoded plant signaling peptide (CEP) family.</text>
</comment>
<evidence type="ECO:0000256" key="4">
    <source>
        <dbReference type="ARBA" id="ARBA00022525"/>
    </source>
</evidence>
<dbReference type="PANTHER" id="PTHR33348">
    <property type="entry name" value="PRECURSOR OF CEP5"/>
    <property type="match status" value="1"/>
</dbReference>
<proteinExistence type="inferred from homology"/>
<feature type="region of interest" description="Disordered" evidence="8">
    <location>
        <begin position="52"/>
        <end position="86"/>
    </location>
</feature>
<dbReference type="EMBL" id="CAKMRJ010000001">
    <property type="protein sequence ID" value="CAH1413293.1"/>
    <property type="molecule type" value="Genomic_DNA"/>
</dbReference>
<evidence type="ECO:0000256" key="5">
    <source>
        <dbReference type="ARBA" id="ARBA00022702"/>
    </source>
</evidence>
<evidence type="ECO:0000313" key="11">
    <source>
        <dbReference type="Proteomes" id="UP001157418"/>
    </source>
</evidence>
<dbReference type="GO" id="GO:0048364">
    <property type="term" value="P:root development"/>
    <property type="evidence" value="ECO:0007669"/>
    <property type="project" value="InterPro"/>
</dbReference>
<evidence type="ECO:0000256" key="2">
    <source>
        <dbReference type="ARBA" id="ARBA00008963"/>
    </source>
</evidence>
<comment type="caution">
    <text evidence="10">The sequence shown here is derived from an EMBL/GenBank/DDBJ whole genome shotgun (WGS) entry which is preliminary data.</text>
</comment>
<evidence type="ECO:0000313" key="10">
    <source>
        <dbReference type="EMBL" id="CAH1413293.1"/>
    </source>
</evidence>
<dbReference type="InterPro" id="IPR033250">
    <property type="entry name" value="CEP"/>
</dbReference>
<evidence type="ECO:0000256" key="9">
    <source>
        <dbReference type="SAM" id="SignalP"/>
    </source>
</evidence>
<accession>A0AAU9LX77</accession>
<dbReference type="AlphaFoldDB" id="A0AAU9LX77"/>
<keyword evidence="5" id="KW-0372">Hormone</keyword>
<dbReference type="GO" id="GO:0005179">
    <property type="term" value="F:hormone activity"/>
    <property type="evidence" value="ECO:0007669"/>
    <property type="project" value="UniProtKB-KW"/>
</dbReference>
<dbReference type="Proteomes" id="UP001157418">
    <property type="component" value="Unassembled WGS sequence"/>
</dbReference>
<keyword evidence="11" id="KW-1185">Reference proteome</keyword>
<keyword evidence="4" id="KW-0964">Secreted</keyword>
<dbReference type="GO" id="GO:2000280">
    <property type="term" value="P:regulation of root development"/>
    <property type="evidence" value="ECO:0007669"/>
    <property type="project" value="TreeGrafter"/>
</dbReference>
<reference evidence="10 11" key="1">
    <citation type="submission" date="2022-01" db="EMBL/GenBank/DDBJ databases">
        <authorList>
            <person name="Xiong W."/>
            <person name="Schranz E."/>
        </authorList>
    </citation>
    <scope>NUCLEOTIDE SEQUENCE [LARGE SCALE GENOMIC DNA]</scope>
</reference>